<name>A0A5C4XDR6_9HYPH</name>
<keyword evidence="1" id="KW-0472">Membrane</keyword>
<dbReference type="Pfam" id="PF09898">
    <property type="entry name" value="DUF2125"/>
    <property type="match status" value="1"/>
</dbReference>
<comment type="caution">
    <text evidence="2">The sequence shown here is derived from an EMBL/GenBank/DDBJ whole genome shotgun (WGS) entry which is preliminary data.</text>
</comment>
<sequence length="334" mass="35345">MAASSRTGVSTKLWLLASAVVLFIALYTAGWFYAASMLRERTLLLLGSQTDAGITASCENAEYRGYPFRIGLFCSKVDVDDTVNGISASFGTLRSAAQVYNPSHIVWELDAPSEIRTGHGLSVASTWESLQSSLVTKLKGVERASMVIQKPKTTIASSASGQAFDITADQSEIYLRQNGEDLDAAIELQNATTTAKGLPQLLPATNTSIDVTLKGRAGVLDGSDSSGLALQGSEGDLREFKADLGQGQVLTLSGPFSFDDRGRLSGKLKLRIEDIPAWQNSLSRAFPDLESTIGTAANMLQALGGGAKASLDITIRRGKVFAGGLIPIGEIPPI</sequence>
<evidence type="ECO:0000256" key="1">
    <source>
        <dbReference type="SAM" id="Phobius"/>
    </source>
</evidence>
<keyword evidence="1" id="KW-1133">Transmembrane helix</keyword>
<dbReference type="EMBL" id="VDMN01000007">
    <property type="protein sequence ID" value="TNM60750.1"/>
    <property type="molecule type" value="Genomic_DNA"/>
</dbReference>
<proteinExistence type="predicted"/>
<keyword evidence="1" id="KW-0812">Transmembrane</keyword>
<organism evidence="2 3">
    <name type="scientific">Aliirhizobium smilacinae</name>
    <dbReference type="NCBI Taxonomy" id="1395944"/>
    <lineage>
        <taxon>Bacteria</taxon>
        <taxon>Pseudomonadati</taxon>
        <taxon>Pseudomonadota</taxon>
        <taxon>Alphaproteobacteria</taxon>
        <taxon>Hyphomicrobiales</taxon>
        <taxon>Rhizobiaceae</taxon>
        <taxon>Aliirhizobium</taxon>
    </lineage>
</organism>
<evidence type="ECO:0000313" key="3">
    <source>
        <dbReference type="Proteomes" id="UP000311605"/>
    </source>
</evidence>
<reference evidence="2 3" key="1">
    <citation type="submission" date="2019-06" db="EMBL/GenBank/DDBJ databases">
        <title>The draft genome of Rhizobium smilacinae PTYR-5.</title>
        <authorList>
            <person name="Liu L."/>
            <person name="Li L."/>
            <person name="Zhang X."/>
        </authorList>
    </citation>
    <scope>NUCLEOTIDE SEQUENCE [LARGE SCALE GENOMIC DNA]</scope>
    <source>
        <strain evidence="2 3">PTYR-5</strain>
    </source>
</reference>
<keyword evidence="3" id="KW-1185">Reference proteome</keyword>
<feature type="transmembrane region" description="Helical" evidence="1">
    <location>
        <begin position="13"/>
        <end position="34"/>
    </location>
</feature>
<gene>
    <name evidence="2" type="ORF">FHP24_23385</name>
</gene>
<dbReference type="OrthoDB" id="7169664at2"/>
<dbReference type="RefSeq" id="WP_139678662.1">
    <property type="nucleotide sequence ID" value="NZ_VDMN01000007.1"/>
</dbReference>
<dbReference type="Proteomes" id="UP000311605">
    <property type="component" value="Unassembled WGS sequence"/>
</dbReference>
<dbReference type="AlphaFoldDB" id="A0A5C4XDR6"/>
<evidence type="ECO:0000313" key="2">
    <source>
        <dbReference type="EMBL" id="TNM60750.1"/>
    </source>
</evidence>
<dbReference type="InterPro" id="IPR018666">
    <property type="entry name" value="DUF2125"/>
</dbReference>
<protein>
    <submittedName>
        <fullName evidence="2">DUF2125 domain-containing protein</fullName>
    </submittedName>
</protein>
<accession>A0A5C4XDR6</accession>